<dbReference type="PROSITE" id="PS50878">
    <property type="entry name" value="RT_POL"/>
    <property type="match status" value="1"/>
</dbReference>
<name>A0A1M6LWF4_9FIRM</name>
<gene>
    <name evidence="11" type="ORF">SAMN02745691_02457</name>
</gene>
<keyword evidence="3" id="KW-0548">Nucleotidyltransferase</keyword>
<dbReference type="PANTHER" id="PTHR34047">
    <property type="entry name" value="NUCLEAR INTRON MATURASE 1, MITOCHONDRIAL-RELATED"/>
    <property type="match status" value="1"/>
</dbReference>
<evidence type="ECO:0000256" key="7">
    <source>
        <dbReference type="ARBA" id="ARBA00023118"/>
    </source>
</evidence>
<dbReference type="Pfam" id="PF00078">
    <property type="entry name" value="RVT_1"/>
    <property type="match status" value="1"/>
</dbReference>
<dbReference type="EMBL" id="FQYT01000052">
    <property type="protein sequence ID" value="SHJ75463.1"/>
    <property type="molecule type" value="Genomic_DNA"/>
</dbReference>
<dbReference type="PRINTS" id="PR00866">
    <property type="entry name" value="RNADNAPOLMS"/>
</dbReference>
<keyword evidence="2" id="KW-0808">Transferase</keyword>
<dbReference type="EC" id="2.7.7.49" evidence="1"/>
<evidence type="ECO:0000256" key="9">
    <source>
        <dbReference type="ARBA" id="ARBA00048173"/>
    </source>
</evidence>
<keyword evidence="5" id="KW-0460">Magnesium</keyword>
<dbReference type="InterPro" id="IPR000123">
    <property type="entry name" value="Reverse_transcriptase_msDNA"/>
</dbReference>
<dbReference type="AlphaFoldDB" id="A0A1M6LWF4"/>
<dbReference type="InterPro" id="IPR051083">
    <property type="entry name" value="GrpII_Intron_Splice-Mob/Def"/>
</dbReference>
<feature type="non-terminal residue" evidence="11">
    <location>
        <position position="285"/>
    </location>
</feature>
<dbReference type="NCBIfam" id="TIGR04416">
    <property type="entry name" value="group_II_RT_mat"/>
    <property type="match status" value="1"/>
</dbReference>
<dbReference type="PANTHER" id="PTHR34047:SF8">
    <property type="entry name" value="PROTEIN YKFC"/>
    <property type="match status" value="1"/>
</dbReference>
<dbReference type="GO" id="GO:0046872">
    <property type="term" value="F:metal ion binding"/>
    <property type="evidence" value="ECO:0007669"/>
    <property type="project" value="UniProtKB-KW"/>
</dbReference>
<evidence type="ECO:0000313" key="11">
    <source>
        <dbReference type="EMBL" id="SHJ75463.1"/>
    </source>
</evidence>
<proteinExistence type="inferred from homology"/>
<feature type="domain" description="Reverse transcriptase" evidence="10">
    <location>
        <begin position="98"/>
        <end position="285"/>
    </location>
</feature>
<evidence type="ECO:0000256" key="5">
    <source>
        <dbReference type="ARBA" id="ARBA00022842"/>
    </source>
</evidence>
<evidence type="ECO:0000256" key="6">
    <source>
        <dbReference type="ARBA" id="ARBA00022918"/>
    </source>
</evidence>
<dbReference type="OrthoDB" id="9788687at2"/>
<keyword evidence="7" id="KW-0051">Antiviral defense</keyword>
<reference evidence="11 12" key="1">
    <citation type="submission" date="2016-11" db="EMBL/GenBank/DDBJ databases">
        <authorList>
            <person name="Jaros S."/>
            <person name="Januszkiewicz K."/>
            <person name="Wedrychowicz H."/>
        </authorList>
    </citation>
    <scope>NUCLEOTIDE SEQUENCE [LARGE SCALE GENOMIC DNA]</scope>
    <source>
        <strain evidence="11 12">DSM 15970</strain>
    </source>
</reference>
<evidence type="ECO:0000313" key="12">
    <source>
        <dbReference type="Proteomes" id="UP000184342"/>
    </source>
</evidence>
<dbReference type="GO" id="GO:0003964">
    <property type="term" value="F:RNA-directed DNA polymerase activity"/>
    <property type="evidence" value="ECO:0007669"/>
    <property type="project" value="UniProtKB-KW"/>
</dbReference>
<comment type="catalytic activity">
    <reaction evidence="9">
        <text>DNA(n) + a 2'-deoxyribonucleoside 5'-triphosphate = DNA(n+1) + diphosphate</text>
        <dbReference type="Rhea" id="RHEA:22508"/>
        <dbReference type="Rhea" id="RHEA-COMP:17339"/>
        <dbReference type="Rhea" id="RHEA-COMP:17340"/>
        <dbReference type="ChEBI" id="CHEBI:33019"/>
        <dbReference type="ChEBI" id="CHEBI:61560"/>
        <dbReference type="ChEBI" id="CHEBI:173112"/>
        <dbReference type="EC" id="2.7.7.49"/>
    </reaction>
</comment>
<protein>
    <recommendedName>
        <fullName evidence="1">RNA-directed DNA polymerase</fullName>
        <ecNumber evidence="1">2.7.7.49</ecNumber>
    </recommendedName>
</protein>
<accession>A0A1M6LWF4</accession>
<dbReference type="InterPro" id="IPR030931">
    <property type="entry name" value="Group_II_RT_mat"/>
</dbReference>
<evidence type="ECO:0000256" key="1">
    <source>
        <dbReference type="ARBA" id="ARBA00012493"/>
    </source>
</evidence>
<keyword evidence="6 11" id="KW-0695">RNA-directed DNA polymerase</keyword>
<dbReference type="Proteomes" id="UP000184342">
    <property type="component" value="Unassembled WGS sequence"/>
</dbReference>
<evidence type="ECO:0000256" key="2">
    <source>
        <dbReference type="ARBA" id="ARBA00022679"/>
    </source>
</evidence>
<keyword evidence="4" id="KW-0479">Metal-binding</keyword>
<dbReference type="InterPro" id="IPR000477">
    <property type="entry name" value="RT_dom"/>
</dbReference>
<dbReference type="InterPro" id="IPR043502">
    <property type="entry name" value="DNA/RNA_pol_sf"/>
</dbReference>
<dbReference type="GO" id="GO:0051607">
    <property type="term" value="P:defense response to virus"/>
    <property type="evidence" value="ECO:0007669"/>
    <property type="project" value="UniProtKB-KW"/>
</dbReference>
<dbReference type="RefSeq" id="WP_073994678.1">
    <property type="nucleotide sequence ID" value="NZ_FQYT01000052.1"/>
</dbReference>
<dbReference type="CDD" id="cd01651">
    <property type="entry name" value="RT_G2_intron"/>
    <property type="match status" value="1"/>
</dbReference>
<sequence length="285" mass="32673">MKVTKNEIKDRQLHIEDYLQMVSAEQREYAEVSAHSRITENNDIITDFQTDKLLEQILQSDNLNKAYKKVKSNKGAGGVDGMSVDELLSFLKDNQRQLVQKLKDGKYKPNPVRRVEIPKETKGETRKLGVPTVVDRVFQQAITQVLTPVYEEQFSEKSYGFRPKRGAHDALKQCQQNVNDGYVYVVDMDLEKFFDTVCQSKLIEVISRTIKDGRVISLIHKYLNMGVIQNGMFEKTDVGMPQGGPLSPLLSNIMLNELDKELESRGHRFVRYADDCMIFCKSKKS</sequence>
<evidence type="ECO:0000256" key="8">
    <source>
        <dbReference type="ARBA" id="ARBA00034120"/>
    </source>
</evidence>
<dbReference type="SUPFAM" id="SSF56672">
    <property type="entry name" value="DNA/RNA polymerases"/>
    <property type="match status" value="1"/>
</dbReference>
<dbReference type="GO" id="GO:0003723">
    <property type="term" value="F:RNA binding"/>
    <property type="evidence" value="ECO:0007669"/>
    <property type="project" value="InterPro"/>
</dbReference>
<keyword evidence="12" id="KW-1185">Reference proteome</keyword>
<organism evidence="11 12">
    <name type="scientific">Parasporobacterium paucivorans DSM 15970</name>
    <dbReference type="NCBI Taxonomy" id="1122934"/>
    <lineage>
        <taxon>Bacteria</taxon>
        <taxon>Bacillati</taxon>
        <taxon>Bacillota</taxon>
        <taxon>Clostridia</taxon>
        <taxon>Lachnospirales</taxon>
        <taxon>Lachnospiraceae</taxon>
        <taxon>Parasporobacterium</taxon>
    </lineage>
</organism>
<evidence type="ECO:0000259" key="10">
    <source>
        <dbReference type="PROSITE" id="PS50878"/>
    </source>
</evidence>
<evidence type="ECO:0000256" key="3">
    <source>
        <dbReference type="ARBA" id="ARBA00022695"/>
    </source>
</evidence>
<evidence type="ECO:0000256" key="4">
    <source>
        <dbReference type="ARBA" id="ARBA00022723"/>
    </source>
</evidence>
<comment type="similarity">
    <text evidence="8">Belongs to the bacterial reverse transcriptase family.</text>
</comment>